<gene>
    <name evidence="10" type="ORF">EQU24_21890</name>
</gene>
<dbReference type="STRING" id="675511.GCA_000341735_03048"/>
<accession>A0A4P9UXM8</accession>
<evidence type="ECO:0000256" key="5">
    <source>
        <dbReference type="ARBA" id="ARBA00023136"/>
    </source>
</evidence>
<evidence type="ECO:0000259" key="9">
    <source>
        <dbReference type="Pfam" id="PF01618"/>
    </source>
</evidence>
<feature type="transmembrane region" description="Helical" evidence="7">
    <location>
        <begin position="293"/>
        <end position="314"/>
    </location>
</feature>
<evidence type="ECO:0000256" key="2">
    <source>
        <dbReference type="ARBA" id="ARBA00022475"/>
    </source>
</evidence>
<organism evidence="10 11">
    <name type="scientific">Methylotuvimicrobium buryatense</name>
    <name type="common">Methylomicrobium buryatense</name>
    <dbReference type="NCBI Taxonomy" id="95641"/>
    <lineage>
        <taxon>Bacteria</taxon>
        <taxon>Pseudomonadati</taxon>
        <taxon>Pseudomonadota</taxon>
        <taxon>Gammaproteobacteria</taxon>
        <taxon>Methylococcales</taxon>
        <taxon>Methylococcaceae</taxon>
        <taxon>Methylotuvimicrobium</taxon>
    </lineage>
</organism>
<dbReference type="EMBL" id="CP035467">
    <property type="protein sequence ID" value="QCW84596.1"/>
    <property type="molecule type" value="Genomic_DNA"/>
</dbReference>
<evidence type="ECO:0000256" key="7">
    <source>
        <dbReference type="SAM" id="Phobius"/>
    </source>
</evidence>
<keyword evidence="5 7" id="KW-0472">Membrane</keyword>
<feature type="transmembrane region" description="Helical" evidence="7">
    <location>
        <begin position="208"/>
        <end position="230"/>
    </location>
</feature>
<evidence type="ECO:0000256" key="4">
    <source>
        <dbReference type="ARBA" id="ARBA00022989"/>
    </source>
</evidence>
<dbReference type="PANTHER" id="PTHR30625">
    <property type="entry name" value="PROTEIN TOLQ"/>
    <property type="match status" value="1"/>
</dbReference>
<dbReference type="OrthoDB" id="4045at2"/>
<dbReference type="KEGG" id="mbur:EQU24_21890"/>
<keyword evidence="4 7" id="KW-1133">Transmembrane helix</keyword>
<feature type="domain" description="MotA/TolQ/ExbB proton channel" evidence="9">
    <location>
        <begin position="252"/>
        <end position="370"/>
    </location>
</feature>
<comment type="similarity">
    <text evidence="6">Belongs to the exbB/tolQ family.</text>
</comment>
<feature type="chain" id="PRO_5020791826" evidence="8">
    <location>
        <begin position="22"/>
        <end position="389"/>
    </location>
</feature>
<dbReference type="Pfam" id="PF01618">
    <property type="entry name" value="MotA_ExbB"/>
    <property type="match status" value="1"/>
</dbReference>
<feature type="transmembrane region" description="Helical" evidence="7">
    <location>
        <begin position="334"/>
        <end position="355"/>
    </location>
</feature>
<proteinExistence type="inferred from homology"/>
<dbReference type="AlphaFoldDB" id="A0A4P9UXM8"/>
<evidence type="ECO:0000256" key="3">
    <source>
        <dbReference type="ARBA" id="ARBA00022692"/>
    </source>
</evidence>
<comment type="subcellular location">
    <subcellularLocation>
        <location evidence="1">Cell membrane</location>
        <topology evidence="1">Multi-pass membrane protein</topology>
    </subcellularLocation>
    <subcellularLocation>
        <location evidence="6">Membrane</location>
        <topology evidence="6">Multi-pass membrane protein</topology>
    </subcellularLocation>
</comment>
<protein>
    <submittedName>
        <fullName evidence="10">MotA/TolQ/ExbB proton channel family protein</fullName>
    </submittedName>
</protein>
<dbReference type="GO" id="GO:0017038">
    <property type="term" value="P:protein import"/>
    <property type="evidence" value="ECO:0007669"/>
    <property type="project" value="TreeGrafter"/>
</dbReference>
<reference evidence="11" key="1">
    <citation type="journal article" date="2019" name="J. Bacteriol.">
        <title>A Mutagenic Screen Identifies a TonB-Dependent Receptor Required for the Lanthanide Metal Switch in the Type I Methanotroph 'Methylotuvimicrobium buryatense' 5GB1C.</title>
        <authorList>
            <person name="Groom J.D."/>
            <person name="Ford S.M."/>
            <person name="Pesesky M.W."/>
            <person name="Lidstrom M.E."/>
        </authorList>
    </citation>
    <scope>NUCLEOTIDE SEQUENCE [LARGE SCALE GENOMIC DNA]</scope>
    <source>
        <strain evidence="11">5GB1C</strain>
    </source>
</reference>
<keyword evidence="2" id="KW-1003">Cell membrane</keyword>
<keyword evidence="11" id="KW-1185">Reference proteome</keyword>
<name>A0A4P9UXM8_METBY</name>
<evidence type="ECO:0000256" key="8">
    <source>
        <dbReference type="SAM" id="SignalP"/>
    </source>
</evidence>
<feature type="signal peptide" evidence="8">
    <location>
        <begin position="1"/>
        <end position="21"/>
    </location>
</feature>
<sequence>MNMKFWFVLCLALALAPFAQAETEAVLTPPELETRLDEELAAKAALFLAIRESASDLKPLYQQLFLAGDAARQRALLEQLADSKQIPATEDLKELFTSLQQQLDALGSVSIIQAPVYEPSGQAVDKEVLRLGGFSFIADGRYLAYSPEIDRLVELPRQPASSLLNSARRFQQVNADTLAPVAIDPSGGQTLQLLVQIPNLQERIAQGGIVGCLILILAGFAYALSGYRFVDLTLVGKRIKQQLQTTDLRLDNPLGRVLAKLEQETACDEEALYLTVEEALTGERIKLERALAFLKLVAAIAPMLGLLGTVTGMIETFQAIALHGSGDPKLMSGGISQALVTTVLGLVAAIPILLFHSLLLGRCQNLGNLLEAHVAAALALRLEQRHAAE</sequence>
<keyword evidence="3 7" id="KW-0812">Transmembrane</keyword>
<evidence type="ECO:0000256" key="6">
    <source>
        <dbReference type="RuleBase" id="RU004057"/>
    </source>
</evidence>
<keyword evidence="6" id="KW-0653">Protein transport</keyword>
<evidence type="ECO:0000313" key="11">
    <source>
        <dbReference type="Proteomes" id="UP000305881"/>
    </source>
</evidence>
<keyword evidence="8" id="KW-0732">Signal</keyword>
<dbReference type="InterPro" id="IPR002898">
    <property type="entry name" value="MotA_ExbB_proton_chnl"/>
</dbReference>
<dbReference type="GO" id="GO:0005886">
    <property type="term" value="C:plasma membrane"/>
    <property type="evidence" value="ECO:0007669"/>
    <property type="project" value="UniProtKB-SubCell"/>
</dbReference>
<dbReference type="PANTHER" id="PTHR30625:SF11">
    <property type="entry name" value="MOTA_TOLQ_EXBB PROTON CHANNEL DOMAIN-CONTAINING PROTEIN"/>
    <property type="match status" value="1"/>
</dbReference>
<evidence type="ECO:0000313" key="10">
    <source>
        <dbReference type="EMBL" id="QCW84596.1"/>
    </source>
</evidence>
<dbReference type="InterPro" id="IPR050790">
    <property type="entry name" value="ExbB/TolQ_transport"/>
</dbReference>
<evidence type="ECO:0000256" key="1">
    <source>
        <dbReference type="ARBA" id="ARBA00004651"/>
    </source>
</evidence>
<dbReference type="Proteomes" id="UP000305881">
    <property type="component" value="Chromosome"/>
</dbReference>
<keyword evidence="6" id="KW-0813">Transport</keyword>